<name>K7WEW3_SERMA</name>
<dbReference type="AlphaFoldDB" id="K7WEW3"/>
<dbReference type="EMBL" id="JX315603">
    <property type="protein sequence ID" value="AFX60308.1"/>
    <property type="molecule type" value="Genomic_DNA"/>
</dbReference>
<sequence>MVIPAKAIVLFTLPPEALTPAPLRHPTGLLMIVKIALTVTLLFLLRKTD</sequence>
<evidence type="ECO:0000256" key="1">
    <source>
        <dbReference type="SAM" id="Phobius"/>
    </source>
</evidence>
<protein>
    <submittedName>
        <fullName evidence="2">Uncharacterized protein</fullName>
    </submittedName>
</protein>
<gene>
    <name evidence="2" type="primary">oocI</name>
</gene>
<keyword evidence="1" id="KW-1133">Transmembrane helix</keyword>
<keyword evidence="1" id="KW-0472">Membrane</keyword>
<reference evidence="2" key="1">
    <citation type="journal article" date="2012" name="J. Biol. Chem.">
        <title>Bacterial Biosynthetic Gene Clusters Encoding the Anti-cancer Haterumalide Class of Molecules: BIOGENESIS OF THE BROAD SPECTRUM ANTIFUNGAL AND ANTI-OOMYCETE COMPOUND, OOCYDIN A.</title>
        <authorList>
            <person name="Matilla M.A."/>
            <person name="Stockmann H."/>
            <person name="Leeper F.J."/>
            <person name="Salmond G.P."/>
        </authorList>
    </citation>
    <scope>NUCLEOTIDE SEQUENCE</scope>
    <source>
        <strain evidence="2">MSU97</strain>
    </source>
</reference>
<keyword evidence="1" id="KW-0812">Transmembrane</keyword>
<proteinExistence type="predicted"/>
<dbReference type="RefSeq" id="WP_171971285.1">
    <property type="nucleotide sequence ID" value="NZ_MJAO01000002.1"/>
</dbReference>
<accession>K7WEW3</accession>
<organism evidence="2">
    <name type="scientific">Serratia marcescens</name>
    <dbReference type="NCBI Taxonomy" id="615"/>
    <lineage>
        <taxon>Bacteria</taxon>
        <taxon>Pseudomonadati</taxon>
        <taxon>Pseudomonadota</taxon>
        <taxon>Gammaproteobacteria</taxon>
        <taxon>Enterobacterales</taxon>
        <taxon>Yersiniaceae</taxon>
        <taxon>Serratia</taxon>
    </lineage>
</organism>
<evidence type="ECO:0000313" key="2">
    <source>
        <dbReference type="EMBL" id="AFX60308.1"/>
    </source>
</evidence>
<feature type="transmembrane region" description="Helical" evidence="1">
    <location>
        <begin position="28"/>
        <end position="45"/>
    </location>
</feature>